<evidence type="ECO:0000313" key="1">
    <source>
        <dbReference type="EMBL" id="CAH1426427.1"/>
    </source>
</evidence>
<gene>
    <name evidence="1" type="ORF">LVIROSA_LOCUS13507</name>
</gene>
<proteinExistence type="predicted"/>
<accession>A0AAU9MIW2</accession>
<organism evidence="1 2">
    <name type="scientific">Lactuca virosa</name>
    <dbReference type="NCBI Taxonomy" id="75947"/>
    <lineage>
        <taxon>Eukaryota</taxon>
        <taxon>Viridiplantae</taxon>
        <taxon>Streptophyta</taxon>
        <taxon>Embryophyta</taxon>
        <taxon>Tracheophyta</taxon>
        <taxon>Spermatophyta</taxon>
        <taxon>Magnoliopsida</taxon>
        <taxon>eudicotyledons</taxon>
        <taxon>Gunneridae</taxon>
        <taxon>Pentapetalae</taxon>
        <taxon>asterids</taxon>
        <taxon>campanulids</taxon>
        <taxon>Asterales</taxon>
        <taxon>Asteraceae</taxon>
        <taxon>Cichorioideae</taxon>
        <taxon>Cichorieae</taxon>
        <taxon>Lactucinae</taxon>
        <taxon>Lactuca</taxon>
    </lineage>
</organism>
<comment type="caution">
    <text evidence="1">The sequence shown here is derived from an EMBL/GenBank/DDBJ whole genome shotgun (WGS) entry which is preliminary data.</text>
</comment>
<name>A0AAU9MIW2_9ASTR</name>
<protein>
    <recommendedName>
        <fullName evidence="3">Secreted protein</fullName>
    </recommendedName>
</protein>
<dbReference type="Proteomes" id="UP001157418">
    <property type="component" value="Unassembled WGS sequence"/>
</dbReference>
<dbReference type="AlphaFoldDB" id="A0AAU9MIW2"/>
<evidence type="ECO:0000313" key="2">
    <source>
        <dbReference type="Proteomes" id="UP001157418"/>
    </source>
</evidence>
<keyword evidence="2" id="KW-1185">Reference proteome</keyword>
<evidence type="ECO:0008006" key="3">
    <source>
        <dbReference type="Google" id="ProtNLM"/>
    </source>
</evidence>
<reference evidence="1 2" key="1">
    <citation type="submission" date="2022-01" db="EMBL/GenBank/DDBJ databases">
        <authorList>
            <person name="Xiong W."/>
            <person name="Schranz E."/>
        </authorList>
    </citation>
    <scope>NUCLEOTIDE SEQUENCE [LARGE SCALE GENOMIC DNA]</scope>
</reference>
<sequence>MPSLLLLLINMHGFSVSFLLTTTTSTFLHSLSSRKCRLSQSQSEGGWVGVMLTWRRMIVTTTVHQQPSLKEMETMMMEITIMPLQHNLVDEHLTLTVAW</sequence>
<dbReference type="EMBL" id="CAKMRJ010002223">
    <property type="protein sequence ID" value="CAH1426427.1"/>
    <property type="molecule type" value="Genomic_DNA"/>
</dbReference>